<dbReference type="Pfam" id="PF19531">
    <property type="entry name" value="DUF6058"/>
    <property type="match status" value="1"/>
</dbReference>
<dbReference type="AlphaFoldDB" id="A0A1I1GXG7"/>
<accession>A0A1I1GXG7</accession>
<dbReference type="OrthoDB" id="6301601at2"/>
<dbReference type="EMBL" id="FOLO01000005">
    <property type="protein sequence ID" value="SFC16205.1"/>
    <property type="molecule type" value="Genomic_DNA"/>
</dbReference>
<proteinExistence type="predicted"/>
<dbReference type="Proteomes" id="UP000198862">
    <property type="component" value="Unassembled WGS sequence"/>
</dbReference>
<keyword evidence="2" id="KW-1185">Reference proteome</keyword>
<protein>
    <recommendedName>
        <fullName evidence="3">Orphan protein</fullName>
    </recommendedName>
</protein>
<gene>
    <name evidence="1" type="ORF">SAMN02745724_01064</name>
</gene>
<reference evidence="1 2" key="1">
    <citation type="submission" date="2016-10" db="EMBL/GenBank/DDBJ databases">
        <authorList>
            <person name="de Groot N.N."/>
        </authorList>
    </citation>
    <scope>NUCLEOTIDE SEQUENCE [LARGE SCALE GENOMIC DNA]</scope>
    <source>
        <strain evidence="1 2">DSM 6059</strain>
    </source>
</reference>
<evidence type="ECO:0008006" key="3">
    <source>
        <dbReference type="Google" id="ProtNLM"/>
    </source>
</evidence>
<dbReference type="RefSeq" id="WP_091981106.1">
    <property type="nucleotide sequence ID" value="NZ_FOLO01000005.1"/>
</dbReference>
<evidence type="ECO:0000313" key="2">
    <source>
        <dbReference type="Proteomes" id="UP000198862"/>
    </source>
</evidence>
<name>A0A1I1GXG7_9GAMM</name>
<dbReference type="InterPro" id="IPR045694">
    <property type="entry name" value="DUF6058"/>
</dbReference>
<organism evidence="1 2">
    <name type="scientific">Pseudoalteromonas denitrificans DSM 6059</name>
    <dbReference type="NCBI Taxonomy" id="1123010"/>
    <lineage>
        <taxon>Bacteria</taxon>
        <taxon>Pseudomonadati</taxon>
        <taxon>Pseudomonadota</taxon>
        <taxon>Gammaproteobacteria</taxon>
        <taxon>Alteromonadales</taxon>
        <taxon>Pseudoalteromonadaceae</taxon>
        <taxon>Pseudoalteromonas</taxon>
    </lineage>
</organism>
<sequence length="216" mass="25497">MGLFEYLSSHYYDQNQLLEACSLNLDLLTRWQDLGIFPKPAYRLNSQIECSSYYGLHQCKEYWDYYARGSDKWAKLIHSKESCSPSQAYELFFNKYCTHLSYLQNQGFYCEDETFSEQLNEHVQTQWQHFINGKFSLTTQNGLIEEIVEIEIGMIVIMNVTQCHSITELSDEDKQQIRQALKYLNKSLSHFAPHERAQSYRAKYIDKTIALYDLSI</sequence>
<dbReference type="STRING" id="1123010.SAMN02745724_01064"/>
<evidence type="ECO:0000313" key="1">
    <source>
        <dbReference type="EMBL" id="SFC16205.1"/>
    </source>
</evidence>